<dbReference type="GO" id="GO:0071949">
    <property type="term" value="F:FAD binding"/>
    <property type="evidence" value="ECO:0007669"/>
    <property type="project" value="InterPro"/>
</dbReference>
<evidence type="ECO:0000256" key="3">
    <source>
        <dbReference type="ARBA" id="ARBA00024018"/>
    </source>
</evidence>
<dbReference type="Pfam" id="PF01494">
    <property type="entry name" value="FAD_binding_3"/>
    <property type="match status" value="1"/>
</dbReference>
<dbReference type="PANTHER" id="PTHR45934">
    <property type="entry name" value="FAD/NAD(P)-BINDING OXIDOREDUCTASE FAMILY PROTEIN"/>
    <property type="match status" value="1"/>
</dbReference>
<evidence type="ECO:0000313" key="6">
    <source>
        <dbReference type="Proteomes" id="UP000032304"/>
    </source>
</evidence>
<dbReference type="SUPFAM" id="SSF51905">
    <property type="entry name" value="FAD/NAD(P)-binding domain"/>
    <property type="match status" value="1"/>
</dbReference>
<dbReference type="Gramene" id="KJB20992">
    <property type="protein sequence ID" value="KJB20992"/>
    <property type="gene ID" value="B456_003G176700"/>
</dbReference>
<dbReference type="EMBL" id="CM001742">
    <property type="protein sequence ID" value="KJB20992.1"/>
    <property type="molecule type" value="Genomic_DNA"/>
</dbReference>
<sequence length="252" mass="27771">MFLQQIVIGCDGIRSPIANWMGFSEPKYAGYSAFRGLGVYPDGQPFAANVNYIYGRGLRAGYVPVSPTKVYWFICYNSPSSPGPKITDPALLRKQAKELVNNWPEELIRLIDLSPDETISKTPLVDRWLWPGLSPPASTGKVVLVGDAWHPMTPNLGQGACCALEDSVILTRKLANAIKSGPAAIEGALRAYGEERWPRVFPLTVRANLVGSLLQWDNQLVCSIRNNIVIPKLVRLGPVLEHTNFECEPLKA</sequence>
<dbReference type="GO" id="GO:0004497">
    <property type="term" value="F:monooxygenase activity"/>
    <property type="evidence" value="ECO:0007669"/>
    <property type="project" value="UniProtKB-KW"/>
</dbReference>
<keyword evidence="2" id="KW-0503">Monooxygenase</keyword>
<dbReference type="InterPro" id="IPR036188">
    <property type="entry name" value="FAD/NAD-bd_sf"/>
</dbReference>
<proteinExistence type="inferred from homology"/>
<protein>
    <recommendedName>
        <fullName evidence="4">FAD-binding domain-containing protein</fullName>
    </recommendedName>
</protein>
<feature type="domain" description="FAD-binding" evidence="4">
    <location>
        <begin position="7"/>
        <end position="200"/>
    </location>
</feature>
<evidence type="ECO:0000313" key="5">
    <source>
        <dbReference type="EMBL" id="KJB20992.1"/>
    </source>
</evidence>
<gene>
    <name evidence="5" type="ORF">B456_003G176700</name>
</gene>
<comment type="similarity">
    <text evidence="3">Belongs to the 3-hydroxybenzoate 6-hydroxylase family.</text>
</comment>
<accession>A0A0D2MQD3</accession>
<name>A0A0D2MQD3_GOSRA</name>
<keyword evidence="1" id="KW-0560">Oxidoreductase</keyword>
<evidence type="ECO:0000256" key="1">
    <source>
        <dbReference type="ARBA" id="ARBA00023002"/>
    </source>
</evidence>
<dbReference type="PANTHER" id="PTHR45934:SF9">
    <property type="entry name" value="FAD_NAD(P)-BINDING OXIDOREDUCTASE FAMILY PROTEIN"/>
    <property type="match status" value="1"/>
</dbReference>
<keyword evidence="6" id="KW-1185">Reference proteome</keyword>
<organism evidence="5 6">
    <name type="scientific">Gossypium raimondii</name>
    <name type="common">Peruvian cotton</name>
    <name type="synonym">Gossypium klotzschianum subsp. raimondii</name>
    <dbReference type="NCBI Taxonomy" id="29730"/>
    <lineage>
        <taxon>Eukaryota</taxon>
        <taxon>Viridiplantae</taxon>
        <taxon>Streptophyta</taxon>
        <taxon>Embryophyta</taxon>
        <taxon>Tracheophyta</taxon>
        <taxon>Spermatophyta</taxon>
        <taxon>Magnoliopsida</taxon>
        <taxon>eudicotyledons</taxon>
        <taxon>Gunneridae</taxon>
        <taxon>Pentapetalae</taxon>
        <taxon>rosids</taxon>
        <taxon>malvids</taxon>
        <taxon>Malvales</taxon>
        <taxon>Malvaceae</taxon>
        <taxon>Malvoideae</taxon>
        <taxon>Gossypium</taxon>
    </lineage>
</organism>
<dbReference type="InterPro" id="IPR002938">
    <property type="entry name" value="FAD-bd"/>
</dbReference>
<dbReference type="InterPro" id="IPR044560">
    <property type="entry name" value="MOase"/>
</dbReference>
<evidence type="ECO:0000256" key="2">
    <source>
        <dbReference type="ARBA" id="ARBA00023033"/>
    </source>
</evidence>
<dbReference type="AlphaFoldDB" id="A0A0D2MQD3"/>
<evidence type="ECO:0000259" key="4">
    <source>
        <dbReference type="Pfam" id="PF01494"/>
    </source>
</evidence>
<dbReference type="PRINTS" id="PR00420">
    <property type="entry name" value="RNGMNOXGNASE"/>
</dbReference>
<dbReference type="Proteomes" id="UP000032304">
    <property type="component" value="Chromosome 3"/>
</dbReference>
<dbReference type="Gene3D" id="3.50.50.60">
    <property type="entry name" value="FAD/NAD(P)-binding domain"/>
    <property type="match status" value="1"/>
</dbReference>
<reference evidence="5 6" key="1">
    <citation type="journal article" date="2012" name="Nature">
        <title>Repeated polyploidization of Gossypium genomes and the evolution of spinnable cotton fibres.</title>
        <authorList>
            <person name="Paterson A.H."/>
            <person name="Wendel J.F."/>
            <person name="Gundlach H."/>
            <person name="Guo H."/>
            <person name="Jenkins J."/>
            <person name="Jin D."/>
            <person name="Llewellyn D."/>
            <person name="Showmaker K.C."/>
            <person name="Shu S."/>
            <person name="Udall J."/>
            <person name="Yoo M.J."/>
            <person name="Byers R."/>
            <person name="Chen W."/>
            <person name="Doron-Faigenboim A."/>
            <person name="Duke M.V."/>
            <person name="Gong L."/>
            <person name="Grimwood J."/>
            <person name="Grover C."/>
            <person name="Grupp K."/>
            <person name="Hu G."/>
            <person name="Lee T.H."/>
            <person name="Li J."/>
            <person name="Lin L."/>
            <person name="Liu T."/>
            <person name="Marler B.S."/>
            <person name="Page J.T."/>
            <person name="Roberts A.W."/>
            <person name="Romanel E."/>
            <person name="Sanders W.S."/>
            <person name="Szadkowski E."/>
            <person name="Tan X."/>
            <person name="Tang H."/>
            <person name="Xu C."/>
            <person name="Wang J."/>
            <person name="Wang Z."/>
            <person name="Zhang D."/>
            <person name="Zhang L."/>
            <person name="Ashrafi H."/>
            <person name="Bedon F."/>
            <person name="Bowers J.E."/>
            <person name="Brubaker C.L."/>
            <person name="Chee P.W."/>
            <person name="Das S."/>
            <person name="Gingle A.R."/>
            <person name="Haigler C.H."/>
            <person name="Harker D."/>
            <person name="Hoffmann L.V."/>
            <person name="Hovav R."/>
            <person name="Jones D.C."/>
            <person name="Lemke C."/>
            <person name="Mansoor S."/>
            <person name="ur Rahman M."/>
            <person name="Rainville L.N."/>
            <person name="Rambani A."/>
            <person name="Reddy U.K."/>
            <person name="Rong J.K."/>
            <person name="Saranga Y."/>
            <person name="Scheffler B.E."/>
            <person name="Scheffler J.A."/>
            <person name="Stelly D.M."/>
            <person name="Triplett B.A."/>
            <person name="Van Deynze A."/>
            <person name="Vaslin M.F."/>
            <person name="Waghmare V.N."/>
            <person name="Walford S.A."/>
            <person name="Wright R.J."/>
            <person name="Zaki E.A."/>
            <person name="Zhang T."/>
            <person name="Dennis E.S."/>
            <person name="Mayer K.F."/>
            <person name="Peterson D.G."/>
            <person name="Rokhsar D.S."/>
            <person name="Wang X."/>
            <person name="Schmutz J."/>
        </authorList>
    </citation>
    <scope>NUCLEOTIDE SEQUENCE [LARGE SCALE GENOMIC DNA]</scope>
</reference>